<keyword evidence="5" id="KW-0862">Zinc</keyword>
<keyword evidence="2" id="KW-0479">Metal-binding</keyword>
<dbReference type="Gene3D" id="3.30.160.60">
    <property type="entry name" value="Classic Zinc Finger"/>
    <property type="match status" value="1"/>
</dbReference>
<evidence type="ECO:0000256" key="6">
    <source>
        <dbReference type="ARBA" id="ARBA00023125"/>
    </source>
</evidence>
<keyword evidence="7" id="KW-0539">Nucleus</keyword>
<evidence type="ECO:0000256" key="1">
    <source>
        <dbReference type="ARBA" id="ARBA00004123"/>
    </source>
</evidence>
<keyword evidence="10" id="KW-1185">Reference proteome</keyword>
<evidence type="ECO:0000256" key="5">
    <source>
        <dbReference type="ARBA" id="ARBA00022833"/>
    </source>
</evidence>
<proteinExistence type="predicted"/>
<keyword evidence="6" id="KW-0238">DNA-binding</keyword>
<dbReference type="SUPFAM" id="SSF57667">
    <property type="entry name" value="beta-beta-alpha zinc fingers"/>
    <property type="match status" value="1"/>
</dbReference>
<dbReference type="InterPro" id="IPR013087">
    <property type="entry name" value="Znf_C2H2_type"/>
</dbReference>
<evidence type="ECO:0000256" key="7">
    <source>
        <dbReference type="ARBA" id="ARBA00023242"/>
    </source>
</evidence>
<protein>
    <submittedName>
        <fullName evidence="11">C2H2-type domain-containing protein</fullName>
    </submittedName>
</protein>
<evidence type="ECO:0000256" key="4">
    <source>
        <dbReference type="ARBA" id="ARBA00022771"/>
    </source>
</evidence>
<dbReference type="PROSITE" id="PS00028">
    <property type="entry name" value="ZINC_FINGER_C2H2_1"/>
    <property type="match status" value="1"/>
</dbReference>
<dbReference type="WBParaSite" id="HCON_00118210-00001">
    <property type="protein sequence ID" value="HCON_00118210-00001"/>
    <property type="gene ID" value="HCON_00118210"/>
</dbReference>
<feature type="domain" description="C2H2-type" evidence="9">
    <location>
        <begin position="6"/>
        <end position="27"/>
    </location>
</feature>
<evidence type="ECO:0000259" key="9">
    <source>
        <dbReference type="PROSITE" id="PS00028"/>
    </source>
</evidence>
<keyword evidence="3" id="KW-0677">Repeat</keyword>
<dbReference type="AlphaFoldDB" id="A0A7I4YPJ0"/>
<dbReference type="InterPro" id="IPR036236">
    <property type="entry name" value="Znf_C2H2_sf"/>
</dbReference>
<name>A0A7I4YPJ0_HAECO</name>
<dbReference type="SMART" id="SM00355">
    <property type="entry name" value="ZnF_C2H2"/>
    <property type="match status" value="3"/>
</dbReference>
<accession>A0A7I4YPJ0</accession>
<organism evidence="10 11">
    <name type="scientific">Haemonchus contortus</name>
    <name type="common">Barber pole worm</name>
    <dbReference type="NCBI Taxonomy" id="6289"/>
    <lineage>
        <taxon>Eukaryota</taxon>
        <taxon>Metazoa</taxon>
        <taxon>Ecdysozoa</taxon>
        <taxon>Nematoda</taxon>
        <taxon>Chromadorea</taxon>
        <taxon>Rhabditida</taxon>
        <taxon>Rhabditina</taxon>
        <taxon>Rhabditomorpha</taxon>
        <taxon>Strongyloidea</taxon>
        <taxon>Trichostrongylidae</taxon>
        <taxon>Haemonchus</taxon>
    </lineage>
</organism>
<dbReference type="Proteomes" id="UP000025227">
    <property type="component" value="Unplaced"/>
</dbReference>
<dbReference type="OMA" id="YCESHLG"/>
<feature type="region of interest" description="Disordered" evidence="8">
    <location>
        <begin position="335"/>
        <end position="370"/>
    </location>
</feature>
<evidence type="ECO:0000256" key="3">
    <source>
        <dbReference type="ARBA" id="ARBA00022737"/>
    </source>
</evidence>
<evidence type="ECO:0000313" key="11">
    <source>
        <dbReference type="WBParaSite" id="HCON_00118210-00001"/>
    </source>
</evidence>
<dbReference type="FunFam" id="3.30.160.60:FF:000614">
    <property type="entry name" value="Zinc finger protein 142"/>
    <property type="match status" value="1"/>
</dbReference>
<dbReference type="GO" id="GO:0008270">
    <property type="term" value="F:zinc ion binding"/>
    <property type="evidence" value="ECO:0007669"/>
    <property type="project" value="UniProtKB-KW"/>
</dbReference>
<evidence type="ECO:0000313" key="10">
    <source>
        <dbReference type="Proteomes" id="UP000025227"/>
    </source>
</evidence>
<dbReference type="GO" id="GO:0005634">
    <property type="term" value="C:nucleus"/>
    <property type="evidence" value="ECO:0007669"/>
    <property type="project" value="UniProtKB-SubCell"/>
</dbReference>
<reference evidence="11" key="1">
    <citation type="submission" date="2020-12" db="UniProtKB">
        <authorList>
            <consortium name="WormBaseParasite"/>
        </authorList>
    </citation>
    <scope>IDENTIFICATION</scope>
    <source>
        <strain evidence="11">MHco3</strain>
    </source>
</reference>
<dbReference type="InterPro" id="IPR052797">
    <property type="entry name" value="RegFact_GeneExpr_CellDeath"/>
</dbReference>
<comment type="subcellular location">
    <subcellularLocation>
        <location evidence="1">Nucleus</location>
    </subcellularLocation>
</comment>
<dbReference type="PANTHER" id="PTHR33936">
    <property type="entry name" value="PROTEIN CBG17840"/>
    <property type="match status" value="1"/>
</dbReference>
<feature type="compositionally biased region" description="Basic residues" evidence="8">
    <location>
        <begin position="354"/>
        <end position="370"/>
    </location>
</feature>
<dbReference type="PANTHER" id="PTHR33936:SF25">
    <property type="entry name" value="C2H2-TYPE DOMAIN-CONTAINING PROTEIN"/>
    <property type="match status" value="1"/>
</dbReference>
<evidence type="ECO:0000256" key="2">
    <source>
        <dbReference type="ARBA" id="ARBA00022723"/>
    </source>
</evidence>
<dbReference type="OrthoDB" id="6425969at2759"/>
<sequence length="370" mass="42176">MDVSSCALCRKAMSTYNSYLRHLRNVHDELGAETASALVRERREAARASKPHKCSLCDFRGTSKGALSKHMTRSHREALTARQNIDMELTTPERRRAILCPLCPANIDSSKTLIKHACKDHGFQGRVMTKQFGNREDFMVWKEEQERRTATIWSCYSCFAKNGLNIKYYKCSRSRRRTVGETKKRRSHSKATTSACTSFLKTVENECSRCVEVEYCESHLGHSVSADSLPMHHDESNTVIVPSDVTTNEPSVEYPPVTERSGRYAFNNNSVGSDIPEEDTSRENCMNIRIRTERMLDYLSAYIRRLASKGNTEVQSELEQIERGIEAVIDKLTFDKELPVDSSPPRRGPPKPAKQMRKKIRHSSSNSRRC</sequence>
<evidence type="ECO:0000256" key="8">
    <source>
        <dbReference type="SAM" id="MobiDB-lite"/>
    </source>
</evidence>
<keyword evidence="4" id="KW-0863">Zinc-finger</keyword>
<dbReference type="GO" id="GO:0003677">
    <property type="term" value="F:DNA binding"/>
    <property type="evidence" value="ECO:0007669"/>
    <property type="project" value="UniProtKB-KW"/>
</dbReference>